<evidence type="ECO:0000313" key="1">
    <source>
        <dbReference type="EMBL" id="TMS35332.1"/>
    </source>
</evidence>
<keyword evidence="2" id="KW-1185">Reference proteome</keyword>
<dbReference type="AlphaFoldDB" id="A0A4U8UQF9"/>
<organism evidence="1 2">
    <name type="scientific">Steinernema carpocapsae</name>
    <name type="common">Entomopathogenic nematode</name>
    <dbReference type="NCBI Taxonomy" id="34508"/>
    <lineage>
        <taxon>Eukaryota</taxon>
        <taxon>Metazoa</taxon>
        <taxon>Ecdysozoa</taxon>
        <taxon>Nematoda</taxon>
        <taxon>Chromadorea</taxon>
        <taxon>Rhabditida</taxon>
        <taxon>Tylenchina</taxon>
        <taxon>Panagrolaimomorpha</taxon>
        <taxon>Strongyloidoidea</taxon>
        <taxon>Steinernematidae</taxon>
        <taxon>Steinernema</taxon>
    </lineage>
</organism>
<comment type="caution">
    <text evidence="1">The sequence shown here is derived from an EMBL/GenBank/DDBJ whole genome shotgun (WGS) entry which is preliminary data.</text>
</comment>
<protein>
    <submittedName>
        <fullName evidence="1">Uncharacterized protein</fullName>
    </submittedName>
</protein>
<dbReference type="Proteomes" id="UP000298663">
    <property type="component" value="Unassembled WGS sequence"/>
</dbReference>
<evidence type="ECO:0000313" key="2">
    <source>
        <dbReference type="Proteomes" id="UP000298663"/>
    </source>
</evidence>
<proteinExistence type="predicted"/>
<reference evidence="1 2" key="1">
    <citation type="journal article" date="2015" name="Genome Biol.">
        <title>Comparative genomics of Steinernema reveals deeply conserved gene regulatory networks.</title>
        <authorList>
            <person name="Dillman A.R."/>
            <person name="Macchietto M."/>
            <person name="Porter C.F."/>
            <person name="Rogers A."/>
            <person name="Williams B."/>
            <person name="Antoshechkin I."/>
            <person name="Lee M.M."/>
            <person name="Goodwin Z."/>
            <person name="Lu X."/>
            <person name="Lewis E.E."/>
            <person name="Goodrich-Blair H."/>
            <person name="Stock S.P."/>
            <person name="Adams B.J."/>
            <person name="Sternberg P.W."/>
            <person name="Mortazavi A."/>
        </authorList>
    </citation>
    <scope>NUCLEOTIDE SEQUENCE [LARGE SCALE GENOMIC DNA]</scope>
    <source>
        <strain evidence="1 2">ALL</strain>
    </source>
</reference>
<gene>
    <name evidence="1" type="ORF">L596_002758</name>
</gene>
<sequence length="84" mass="9299">MARILRGLTAPSPLLRWHHRSTRSSVVMISLARFLLLLLTIFLVLNTVIESVSIVSIYSDPRLHYGLSSPTATAQVPSPTKKSD</sequence>
<name>A0A4U8UQF9_STECR</name>
<reference evidence="1 2" key="2">
    <citation type="journal article" date="2019" name="G3 (Bethesda)">
        <title>Hybrid Assembly of the Genome of the Entomopathogenic Nematode Steinernema carpocapsae Identifies the X-Chromosome.</title>
        <authorList>
            <person name="Serra L."/>
            <person name="Macchietto M."/>
            <person name="Macias-Munoz A."/>
            <person name="McGill C.J."/>
            <person name="Rodriguez I.M."/>
            <person name="Rodriguez B."/>
            <person name="Murad R."/>
            <person name="Mortazavi A."/>
        </authorList>
    </citation>
    <scope>NUCLEOTIDE SEQUENCE [LARGE SCALE GENOMIC DNA]</scope>
    <source>
        <strain evidence="1 2">ALL</strain>
    </source>
</reference>
<dbReference type="EMBL" id="AZBU02000001">
    <property type="protein sequence ID" value="TMS35332.1"/>
    <property type="molecule type" value="Genomic_DNA"/>
</dbReference>
<accession>A0A4U8UQF9</accession>